<feature type="domain" description="Peptidase S8/S53" evidence="10">
    <location>
        <begin position="136"/>
        <end position="365"/>
    </location>
</feature>
<evidence type="ECO:0000313" key="12">
    <source>
        <dbReference type="EMBL" id="PTX58869.1"/>
    </source>
</evidence>
<dbReference type="GO" id="GO:0005576">
    <property type="term" value="C:extracellular region"/>
    <property type="evidence" value="ECO:0007669"/>
    <property type="project" value="UniProtKB-SubCell"/>
</dbReference>
<dbReference type="PROSITE" id="PS00137">
    <property type="entry name" value="SUBTILASE_HIS"/>
    <property type="match status" value="1"/>
</dbReference>
<evidence type="ECO:0000259" key="11">
    <source>
        <dbReference type="Pfam" id="PF22148"/>
    </source>
</evidence>
<dbReference type="Proteomes" id="UP000244240">
    <property type="component" value="Unassembled WGS sequence"/>
</dbReference>
<dbReference type="InterPro" id="IPR054399">
    <property type="entry name" value="Fervidolysin-like_N_prodom"/>
</dbReference>
<organism evidence="12 13">
    <name type="scientific">Melghirimyces profundicolus</name>
    <dbReference type="NCBI Taxonomy" id="1242148"/>
    <lineage>
        <taxon>Bacteria</taxon>
        <taxon>Bacillati</taxon>
        <taxon>Bacillota</taxon>
        <taxon>Bacilli</taxon>
        <taxon>Bacillales</taxon>
        <taxon>Thermoactinomycetaceae</taxon>
        <taxon>Melghirimyces</taxon>
    </lineage>
</organism>
<feature type="active site" description="Charge relay system" evidence="7">
    <location>
        <position position="144"/>
    </location>
</feature>
<accession>A0A2T6BS51</accession>
<dbReference type="InterPro" id="IPR034084">
    <property type="entry name" value="Thermitase-like_dom"/>
</dbReference>
<feature type="active site" description="Charge relay system" evidence="7">
    <location>
        <position position="331"/>
    </location>
</feature>
<dbReference type="InterPro" id="IPR036852">
    <property type="entry name" value="Peptidase_S8/S53_dom_sf"/>
</dbReference>
<reference evidence="12 13" key="1">
    <citation type="submission" date="2018-04" db="EMBL/GenBank/DDBJ databases">
        <title>Genomic Encyclopedia of Archaeal and Bacterial Type Strains, Phase II (KMG-II): from individual species to whole genera.</title>
        <authorList>
            <person name="Goeker M."/>
        </authorList>
    </citation>
    <scope>NUCLEOTIDE SEQUENCE [LARGE SCALE GENOMIC DNA]</scope>
    <source>
        <strain evidence="12 13">DSM 45787</strain>
    </source>
</reference>
<keyword evidence="5 7" id="KW-0378">Hydrolase</keyword>
<evidence type="ECO:0000256" key="8">
    <source>
        <dbReference type="RuleBase" id="RU003355"/>
    </source>
</evidence>
<evidence type="ECO:0000256" key="7">
    <source>
        <dbReference type="PROSITE-ProRule" id="PRU01240"/>
    </source>
</evidence>
<dbReference type="RefSeq" id="WP_108024049.1">
    <property type="nucleotide sequence ID" value="NZ_QBKR01000014.1"/>
</dbReference>
<protein>
    <submittedName>
        <fullName evidence="12">Thermitase</fullName>
    </submittedName>
</protein>
<dbReference type="PANTHER" id="PTHR43806:SF11">
    <property type="entry name" value="CEREVISIN-RELATED"/>
    <property type="match status" value="1"/>
</dbReference>
<keyword evidence="9" id="KW-0732">Signal</keyword>
<evidence type="ECO:0000256" key="5">
    <source>
        <dbReference type="ARBA" id="ARBA00022801"/>
    </source>
</evidence>
<dbReference type="GO" id="GO:0004252">
    <property type="term" value="F:serine-type endopeptidase activity"/>
    <property type="evidence" value="ECO:0007669"/>
    <property type="project" value="UniProtKB-UniRule"/>
</dbReference>
<evidence type="ECO:0000256" key="4">
    <source>
        <dbReference type="ARBA" id="ARBA00022670"/>
    </source>
</evidence>
<dbReference type="PROSITE" id="PS00136">
    <property type="entry name" value="SUBTILASE_ASP"/>
    <property type="match status" value="1"/>
</dbReference>
<comment type="subcellular location">
    <subcellularLocation>
        <location evidence="1">Secreted</location>
    </subcellularLocation>
</comment>
<dbReference type="PANTHER" id="PTHR43806">
    <property type="entry name" value="PEPTIDASE S8"/>
    <property type="match status" value="1"/>
</dbReference>
<sequence length="385" mass="40688">MIKIKRSVVLSAAFLLVAALILPAAHAEWDRPPAAGEIIVKYKDNTSAGILSKIHEQVETRLLERNDRLNLDVVKPDGQSFEEVLEAYRENPHVEYAEPNITFHTFETPDDPQFSRQWGLKKVDAPSAWDITRGDSGVKVAIVDTGVDHTHPDLSGKVIEGKDYVENDGDPMDENGHGTHVAGTVAAFTGNGTGIAGMAPEVSLYAVRVLNEEGTGSLDDVASGIVEAADAGAEVINLSLGATKGSQTLQDAVEYAHSMGALVVAAAGNEGVSTPSYPAFYGETLSVAATDSEDRKADFTNYGKWVEVAAPGVDILSTVPGGGIQTMSGTSMATPHVAGLAGLLASRGRNASQIRTAIEETAEDISGTGVYWSKGRINAREALQY</sequence>
<gene>
    <name evidence="12" type="ORF">C8P63_11451</name>
</gene>
<evidence type="ECO:0000256" key="9">
    <source>
        <dbReference type="SAM" id="SignalP"/>
    </source>
</evidence>
<keyword evidence="3" id="KW-0964">Secreted</keyword>
<dbReference type="InterPro" id="IPR022398">
    <property type="entry name" value="Peptidase_S8_His-AS"/>
</dbReference>
<keyword evidence="6 7" id="KW-0720">Serine protease</keyword>
<dbReference type="EMBL" id="QBKR01000014">
    <property type="protein sequence ID" value="PTX58869.1"/>
    <property type="molecule type" value="Genomic_DNA"/>
</dbReference>
<dbReference type="InterPro" id="IPR050131">
    <property type="entry name" value="Peptidase_S8_subtilisin-like"/>
</dbReference>
<evidence type="ECO:0000259" key="10">
    <source>
        <dbReference type="Pfam" id="PF00082"/>
    </source>
</evidence>
<dbReference type="CDD" id="cd07484">
    <property type="entry name" value="Peptidases_S8_Thermitase_like"/>
    <property type="match status" value="1"/>
</dbReference>
<feature type="active site" description="Charge relay system" evidence="7">
    <location>
        <position position="177"/>
    </location>
</feature>
<dbReference type="SUPFAM" id="SSF52743">
    <property type="entry name" value="Subtilisin-like"/>
    <property type="match status" value="1"/>
</dbReference>
<dbReference type="PROSITE" id="PS51892">
    <property type="entry name" value="SUBTILASE"/>
    <property type="match status" value="1"/>
</dbReference>
<dbReference type="Pfam" id="PF00082">
    <property type="entry name" value="Peptidase_S8"/>
    <property type="match status" value="1"/>
</dbReference>
<keyword evidence="4 7" id="KW-0645">Protease</keyword>
<dbReference type="OrthoDB" id="9798386at2"/>
<dbReference type="InterPro" id="IPR023827">
    <property type="entry name" value="Peptidase_S8_Asp-AS"/>
</dbReference>
<proteinExistence type="inferred from homology"/>
<evidence type="ECO:0000313" key="13">
    <source>
        <dbReference type="Proteomes" id="UP000244240"/>
    </source>
</evidence>
<evidence type="ECO:0000256" key="2">
    <source>
        <dbReference type="ARBA" id="ARBA00011073"/>
    </source>
</evidence>
<evidence type="ECO:0000256" key="1">
    <source>
        <dbReference type="ARBA" id="ARBA00004613"/>
    </source>
</evidence>
<dbReference type="InterPro" id="IPR023828">
    <property type="entry name" value="Peptidase_S8_Ser-AS"/>
</dbReference>
<comment type="caution">
    <text evidence="12">The sequence shown here is derived from an EMBL/GenBank/DDBJ whole genome shotgun (WGS) entry which is preliminary data.</text>
</comment>
<feature type="domain" description="Fervidolysin-like N-terminal prodomain" evidence="11">
    <location>
        <begin position="28"/>
        <end position="100"/>
    </location>
</feature>
<dbReference type="InterPro" id="IPR015500">
    <property type="entry name" value="Peptidase_S8_subtilisin-rel"/>
</dbReference>
<feature type="chain" id="PRO_5015766794" evidence="9">
    <location>
        <begin position="28"/>
        <end position="385"/>
    </location>
</feature>
<dbReference type="InterPro" id="IPR000209">
    <property type="entry name" value="Peptidase_S8/S53_dom"/>
</dbReference>
<dbReference type="AlphaFoldDB" id="A0A2T6BS51"/>
<evidence type="ECO:0000256" key="6">
    <source>
        <dbReference type="ARBA" id="ARBA00022825"/>
    </source>
</evidence>
<keyword evidence="13" id="KW-1185">Reference proteome</keyword>
<dbReference type="GO" id="GO:0006508">
    <property type="term" value="P:proteolysis"/>
    <property type="evidence" value="ECO:0007669"/>
    <property type="project" value="UniProtKB-KW"/>
</dbReference>
<dbReference type="Pfam" id="PF22148">
    <property type="entry name" value="Fervidolysin_NPro-like"/>
    <property type="match status" value="1"/>
</dbReference>
<dbReference type="PROSITE" id="PS00138">
    <property type="entry name" value="SUBTILASE_SER"/>
    <property type="match status" value="1"/>
</dbReference>
<comment type="similarity">
    <text evidence="2 7 8">Belongs to the peptidase S8 family.</text>
</comment>
<feature type="signal peptide" evidence="9">
    <location>
        <begin position="1"/>
        <end position="27"/>
    </location>
</feature>
<evidence type="ECO:0000256" key="3">
    <source>
        <dbReference type="ARBA" id="ARBA00022525"/>
    </source>
</evidence>
<dbReference type="Gene3D" id="3.40.50.200">
    <property type="entry name" value="Peptidase S8/S53 domain"/>
    <property type="match status" value="1"/>
</dbReference>
<name>A0A2T6BS51_9BACL</name>
<dbReference type="PRINTS" id="PR00723">
    <property type="entry name" value="SUBTILISIN"/>
</dbReference>